<gene>
    <name evidence="2" type="ORF">CB5_LOCUS4250</name>
</gene>
<feature type="compositionally biased region" description="Pro residues" evidence="1">
    <location>
        <begin position="112"/>
        <end position="121"/>
    </location>
</feature>
<feature type="region of interest" description="Disordered" evidence="1">
    <location>
        <begin position="1"/>
        <end position="39"/>
    </location>
</feature>
<feature type="compositionally biased region" description="Low complexity" evidence="1">
    <location>
        <begin position="122"/>
        <end position="170"/>
    </location>
</feature>
<dbReference type="AlphaFoldDB" id="A0A6V7NR03"/>
<evidence type="ECO:0000256" key="1">
    <source>
        <dbReference type="SAM" id="MobiDB-lite"/>
    </source>
</evidence>
<organism evidence="2">
    <name type="scientific">Ananas comosus var. bracteatus</name>
    <name type="common">red pineapple</name>
    <dbReference type="NCBI Taxonomy" id="296719"/>
    <lineage>
        <taxon>Eukaryota</taxon>
        <taxon>Viridiplantae</taxon>
        <taxon>Streptophyta</taxon>
        <taxon>Embryophyta</taxon>
        <taxon>Tracheophyta</taxon>
        <taxon>Spermatophyta</taxon>
        <taxon>Magnoliopsida</taxon>
        <taxon>Liliopsida</taxon>
        <taxon>Poales</taxon>
        <taxon>Bromeliaceae</taxon>
        <taxon>Bromelioideae</taxon>
        <taxon>Ananas</taxon>
    </lineage>
</organism>
<evidence type="ECO:0000313" key="2">
    <source>
        <dbReference type="EMBL" id="CAD1821039.1"/>
    </source>
</evidence>
<sequence>MGKKSRLKKDRVEMAKADRDTSTASEGPSSAATAASSSSIRNIVLPISPSFASAPDFFIGVDAKGDPRVIVRGSEAYEVVTEPANQEPSPDLFTERDDQDASPDPCTRPLSSSPPPSPPSTSLPSGSAGSSSSVSKGSKKQAAGGSSSTSEGSSSSKKRSGGQSSPGRRP</sequence>
<name>A0A6V7NR03_ANACO</name>
<proteinExistence type="predicted"/>
<reference evidence="2" key="1">
    <citation type="submission" date="2020-07" db="EMBL/GenBank/DDBJ databases">
        <authorList>
            <person name="Lin J."/>
        </authorList>
    </citation>
    <scope>NUCLEOTIDE SEQUENCE</scope>
</reference>
<protein>
    <submittedName>
        <fullName evidence="2">Uncharacterized protein</fullName>
    </submittedName>
</protein>
<feature type="compositionally biased region" description="Basic and acidic residues" evidence="1">
    <location>
        <begin position="10"/>
        <end position="21"/>
    </location>
</feature>
<feature type="region of interest" description="Disordered" evidence="1">
    <location>
        <begin position="75"/>
        <end position="170"/>
    </location>
</feature>
<feature type="compositionally biased region" description="Low complexity" evidence="1">
    <location>
        <begin position="22"/>
        <end position="39"/>
    </location>
</feature>
<dbReference type="EMBL" id="LR862141">
    <property type="protein sequence ID" value="CAD1821039.1"/>
    <property type="molecule type" value="Genomic_DNA"/>
</dbReference>
<accession>A0A6V7NR03</accession>